<organism evidence="1 2">
    <name type="scientific">Gracilibacillus ureilyticus</name>
    <dbReference type="NCBI Taxonomy" id="531814"/>
    <lineage>
        <taxon>Bacteria</taxon>
        <taxon>Bacillati</taxon>
        <taxon>Bacillota</taxon>
        <taxon>Bacilli</taxon>
        <taxon>Bacillales</taxon>
        <taxon>Bacillaceae</taxon>
        <taxon>Gracilibacillus</taxon>
    </lineage>
</organism>
<protein>
    <submittedName>
        <fullName evidence="1">Uncharacterized protein</fullName>
    </submittedName>
</protein>
<name>A0A1H9TXF0_9BACI</name>
<accession>A0A1H9TXF0</accession>
<keyword evidence="2" id="KW-1185">Reference proteome</keyword>
<gene>
    <name evidence="1" type="ORF">SAMN04487944_11557</name>
</gene>
<proteinExistence type="predicted"/>
<sequence length="136" mass="15032">MINSILVDCSKHDIVEDTITAPDITLEDVKKVITERGLELEEADLPSGNVFIQVLNGVSAEAYFIEGSTLSIYIFSTDDGSEKGKIDFEEKTVAASLEPYKTFTGQNVLIFYVEGSEENNNKLANAFNMLNEVTKK</sequence>
<dbReference type="Proteomes" id="UP000199687">
    <property type="component" value="Unassembled WGS sequence"/>
</dbReference>
<dbReference type="EMBL" id="FOGL01000015">
    <property type="protein sequence ID" value="SES02060.1"/>
    <property type="molecule type" value="Genomic_DNA"/>
</dbReference>
<dbReference type="AlphaFoldDB" id="A0A1H9TXF0"/>
<evidence type="ECO:0000313" key="1">
    <source>
        <dbReference type="EMBL" id="SES02060.1"/>
    </source>
</evidence>
<reference evidence="1 2" key="1">
    <citation type="submission" date="2016-10" db="EMBL/GenBank/DDBJ databases">
        <authorList>
            <person name="de Groot N.N."/>
        </authorList>
    </citation>
    <scope>NUCLEOTIDE SEQUENCE [LARGE SCALE GENOMIC DNA]</scope>
    <source>
        <strain evidence="1 2">CGMCC 1.7727</strain>
    </source>
</reference>
<evidence type="ECO:0000313" key="2">
    <source>
        <dbReference type="Proteomes" id="UP000199687"/>
    </source>
</evidence>